<dbReference type="Ensembl" id="ENSACIT00000029888.1">
    <property type="protein sequence ID" value="ENSACIP00000029116.1"/>
    <property type="gene ID" value="ENSACIG00000022543.1"/>
</dbReference>
<reference evidence="1" key="1">
    <citation type="submission" date="2025-08" db="UniProtKB">
        <authorList>
            <consortium name="Ensembl"/>
        </authorList>
    </citation>
    <scope>IDENTIFICATION</scope>
</reference>
<dbReference type="SUPFAM" id="SSF58069">
    <property type="entry name" value="Virus ectodomain"/>
    <property type="match status" value="1"/>
</dbReference>
<dbReference type="InterPro" id="IPR018154">
    <property type="entry name" value="TLV/ENV_coat_polyprotein"/>
</dbReference>
<name>A0A3Q0TAI1_AMPCI</name>
<protein>
    <submittedName>
        <fullName evidence="1">Uncharacterized protein</fullName>
    </submittedName>
</protein>
<dbReference type="STRING" id="61819.ENSACIP00000029116"/>
<organism evidence="1 2">
    <name type="scientific">Amphilophus citrinellus</name>
    <name type="common">Midas cichlid</name>
    <name type="synonym">Cichlasoma citrinellum</name>
    <dbReference type="NCBI Taxonomy" id="61819"/>
    <lineage>
        <taxon>Eukaryota</taxon>
        <taxon>Metazoa</taxon>
        <taxon>Chordata</taxon>
        <taxon>Craniata</taxon>
        <taxon>Vertebrata</taxon>
        <taxon>Euteleostomi</taxon>
        <taxon>Actinopterygii</taxon>
        <taxon>Neopterygii</taxon>
        <taxon>Teleostei</taxon>
        <taxon>Neoteleostei</taxon>
        <taxon>Acanthomorphata</taxon>
        <taxon>Ovalentaria</taxon>
        <taxon>Cichlomorphae</taxon>
        <taxon>Cichliformes</taxon>
        <taxon>Cichlidae</taxon>
        <taxon>New World cichlids</taxon>
        <taxon>Cichlasomatinae</taxon>
        <taxon>Heroini</taxon>
        <taxon>Amphilophus</taxon>
    </lineage>
</organism>
<dbReference type="GeneTree" id="ENSGT00530000064449"/>
<dbReference type="Gene3D" id="1.10.287.210">
    <property type="match status" value="1"/>
</dbReference>
<reference evidence="1" key="2">
    <citation type="submission" date="2025-09" db="UniProtKB">
        <authorList>
            <consortium name="Ensembl"/>
        </authorList>
    </citation>
    <scope>IDENTIFICATION</scope>
</reference>
<dbReference type="PANTHER" id="PTHR10424">
    <property type="entry name" value="VIRAL ENVELOPE PROTEIN"/>
    <property type="match status" value="1"/>
</dbReference>
<sequence>FTGKSKSHDTCLNSYGGLEFNYIKGTPQSFQFDLCDVIDCGSRPVTWRGYDLYLCATPLVQAGCSSRSKPCGVIGCYSLCSIWEHVLAWSGPYWTPNYSYGPRDKANKIKFQRNQQGPSGHQKVNPVMLSIDRLTGGFFPASHSNPKVLYLVLGVDQTGSDTQGLIKINVVDPPKAQPPQTQVKVTSNSTETEVELMPDTRVKVTDFTKLTAQEAVELATGYGQGNMWLDWLVSTAREQKMEDCVACASARPHLYTEPAPLYPKDTWGYGCMLGTTHEATPSNCTTLAAIFPPIDNKTQPAPFEPIKGNQTYTCLKFNSTSRGTERTKPGRKMLLGNIDPSWCGTILNGDETGTWARSGLYYYCGGRRLTVRVSENSEGVCAMVRLVKVDSQIKAQALTRHCRRHILKKRDLVTDFMGKGNPTYMDAIGIPRGVPNEFKLVDQVVAGFKNNPIVSAFFPITPNKNVDRINYIHYNVLRLANLNRDAVEGLVEQLEKGGVCAMFGDMCCTFIPNNTAPDGSVTRALEGLRTLNIFALPELQNKFFFAMISAYDNKHFCERCGPCISVEVPKIITSGLGLIVTFRTLDRNVNMPHQKPRCFKHSAKLCSRVPCCIEHFSQRGEQSR</sequence>
<evidence type="ECO:0000313" key="1">
    <source>
        <dbReference type="Ensembl" id="ENSACIP00000029116.1"/>
    </source>
</evidence>
<dbReference type="PANTHER" id="PTHR10424:SF80">
    <property type="entry name" value="ENVELOPE GLYCOPROTEIN"/>
    <property type="match status" value="1"/>
</dbReference>
<proteinExistence type="predicted"/>
<keyword evidence="2" id="KW-1185">Reference proteome</keyword>
<dbReference type="OMA" id="TEWANMS"/>
<dbReference type="Proteomes" id="UP000261340">
    <property type="component" value="Unplaced"/>
</dbReference>
<dbReference type="AlphaFoldDB" id="A0A3Q0TAI1"/>
<accession>A0A3Q0TAI1</accession>
<evidence type="ECO:0000313" key="2">
    <source>
        <dbReference type="Proteomes" id="UP000261340"/>
    </source>
</evidence>